<reference evidence="1 2" key="1">
    <citation type="submission" date="2018-06" db="EMBL/GenBank/DDBJ databases">
        <authorList>
            <consortium name="Pathogen Informatics"/>
            <person name="Doyle S."/>
        </authorList>
    </citation>
    <scope>NUCLEOTIDE SEQUENCE [LARGE SCALE GENOMIC DNA]</scope>
    <source>
        <strain evidence="1 2">NCTC4524</strain>
    </source>
</reference>
<protein>
    <submittedName>
        <fullName evidence="1">Metallophosphoesterase</fullName>
    </submittedName>
</protein>
<gene>
    <name evidence="1" type="ORF">NCTC4524_05531</name>
</gene>
<sequence>MHLVISGGGTSIPSNRMFFPEPRCRVLTGVGAVDPALGKRTPRYVTEAAPWSAFRDRDHAYGFVMFDVDPGSPGGQTSIEATYFAVDGPFGQTTPADHFTLRKPRRA</sequence>
<proteinExistence type="predicted"/>
<name>A0A378WAX3_9MYCO</name>
<dbReference type="EMBL" id="UGQQ01000002">
    <property type="protein sequence ID" value="SUA29532.1"/>
    <property type="molecule type" value="Genomic_DNA"/>
</dbReference>
<organism evidence="1 2">
    <name type="scientific">Mycolicibacterium senegalense</name>
    <dbReference type="NCBI Taxonomy" id="1796"/>
    <lineage>
        <taxon>Bacteria</taxon>
        <taxon>Bacillati</taxon>
        <taxon>Actinomycetota</taxon>
        <taxon>Actinomycetes</taxon>
        <taxon>Mycobacteriales</taxon>
        <taxon>Mycobacteriaceae</taxon>
        <taxon>Mycolicibacterium</taxon>
    </lineage>
</organism>
<accession>A0A378WAX3</accession>
<evidence type="ECO:0000313" key="1">
    <source>
        <dbReference type="EMBL" id="SUA29532.1"/>
    </source>
</evidence>
<dbReference type="Proteomes" id="UP000254945">
    <property type="component" value="Unassembled WGS sequence"/>
</dbReference>
<evidence type="ECO:0000313" key="2">
    <source>
        <dbReference type="Proteomes" id="UP000254945"/>
    </source>
</evidence>
<dbReference type="AlphaFoldDB" id="A0A378WAX3"/>